<dbReference type="SUPFAM" id="SSF88723">
    <property type="entry name" value="PIN domain-like"/>
    <property type="match status" value="1"/>
</dbReference>
<proteinExistence type="predicted"/>
<dbReference type="EMBL" id="JAVDPW010000008">
    <property type="protein sequence ID" value="MDR6292276.1"/>
    <property type="molecule type" value="Genomic_DNA"/>
</dbReference>
<dbReference type="PANTHER" id="PTHR36173:SF2">
    <property type="entry name" value="RIBONUCLEASE VAPC16"/>
    <property type="match status" value="1"/>
</dbReference>
<evidence type="ECO:0000259" key="1">
    <source>
        <dbReference type="Pfam" id="PF01850"/>
    </source>
</evidence>
<evidence type="ECO:0000313" key="3">
    <source>
        <dbReference type="Proteomes" id="UP001262410"/>
    </source>
</evidence>
<name>A0ABU1JUH7_9PROT</name>
<dbReference type="InterPro" id="IPR002716">
    <property type="entry name" value="PIN_dom"/>
</dbReference>
<dbReference type="CDD" id="cd09872">
    <property type="entry name" value="PIN_Sll0205-like"/>
    <property type="match status" value="1"/>
</dbReference>
<organism evidence="2 3">
    <name type="scientific">Inquilinus ginsengisoli</name>
    <dbReference type="NCBI Taxonomy" id="363840"/>
    <lineage>
        <taxon>Bacteria</taxon>
        <taxon>Pseudomonadati</taxon>
        <taxon>Pseudomonadota</taxon>
        <taxon>Alphaproteobacteria</taxon>
        <taxon>Rhodospirillales</taxon>
        <taxon>Rhodospirillaceae</taxon>
        <taxon>Inquilinus</taxon>
    </lineage>
</organism>
<protein>
    <submittedName>
        <fullName evidence="2">PIN domain nuclease of toxin-antitoxin system</fullName>
    </submittedName>
</protein>
<feature type="domain" description="PIN" evidence="1">
    <location>
        <begin position="4"/>
        <end position="118"/>
    </location>
</feature>
<accession>A0ABU1JUH7</accession>
<dbReference type="Gene3D" id="3.40.50.1010">
    <property type="entry name" value="5'-nuclease"/>
    <property type="match status" value="1"/>
</dbReference>
<dbReference type="InterPro" id="IPR041705">
    <property type="entry name" value="PIN_Sll0205"/>
</dbReference>
<dbReference type="PANTHER" id="PTHR36173">
    <property type="entry name" value="RIBONUCLEASE VAPC16-RELATED"/>
    <property type="match status" value="1"/>
</dbReference>
<dbReference type="InterPro" id="IPR052919">
    <property type="entry name" value="TA_system_RNase"/>
</dbReference>
<evidence type="ECO:0000313" key="2">
    <source>
        <dbReference type="EMBL" id="MDR6292276.1"/>
    </source>
</evidence>
<gene>
    <name evidence="2" type="ORF">E9232_004814</name>
</gene>
<dbReference type="Pfam" id="PF01850">
    <property type="entry name" value="PIN"/>
    <property type="match status" value="1"/>
</dbReference>
<keyword evidence="3" id="KW-1185">Reference proteome</keyword>
<dbReference type="Proteomes" id="UP001262410">
    <property type="component" value="Unassembled WGS sequence"/>
</dbReference>
<sequence length="129" mass="13582">MRLLLDTHVAIWALVSPEVMPAAIQALIADPANAIHVSAASVWEIAIKHSMARRGAPPFSGSQALAYFGQAGYALLAVSAEHAAGVETLPLLHADPFDRLLIAQALAEPLRLVTHDAVVASYGGSIIHF</sequence>
<dbReference type="RefSeq" id="WP_309798227.1">
    <property type="nucleotide sequence ID" value="NZ_JAVDPW010000008.1"/>
</dbReference>
<comment type="caution">
    <text evidence="2">The sequence shown here is derived from an EMBL/GenBank/DDBJ whole genome shotgun (WGS) entry which is preliminary data.</text>
</comment>
<dbReference type="InterPro" id="IPR029060">
    <property type="entry name" value="PIN-like_dom_sf"/>
</dbReference>
<reference evidence="2 3" key="1">
    <citation type="submission" date="2023-07" db="EMBL/GenBank/DDBJ databases">
        <title>Sorghum-associated microbial communities from plants grown in Nebraska, USA.</title>
        <authorList>
            <person name="Schachtman D."/>
        </authorList>
    </citation>
    <scope>NUCLEOTIDE SEQUENCE [LARGE SCALE GENOMIC DNA]</scope>
    <source>
        <strain evidence="2 3">584</strain>
    </source>
</reference>